<comment type="caution">
    <text evidence="1">The sequence shown here is derived from an EMBL/GenBank/DDBJ whole genome shotgun (WGS) entry which is preliminary data.</text>
</comment>
<dbReference type="EMBL" id="APPV01000006">
    <property type="protein sequence ID" value="ENV60981.1"/>
    <property type="molecule type" value="Genomic_DNA"/>
</dbReference>
<evidence type="ECO:0000313" key="2">
    <source>
        <dbReference type="Proteomes" id="UP000018433"/>
    </source>
</evidence>
<sequence>MRALGIRVEPKKVTFVVIDYIENEADILNIEAIKIPVSLDFPAKLKYVRNTVLDIIREYGIEFAGIRIAESNSDNVNINRLHIEGVIQEAFSSSSVQSYFTGQLMSISRKLNISKEEYKTLVKPSSNFPRINRWSLCTNNEIKEAALVGYGALQ</sequence>
<name>A0ABP2U889_9GAMM</name>
<organism evidence="1 2">
    <name type="scientific">Acinetobacter soli NIPH 2899</name>
    <dbReference type="NCBI Taxonomy" id="1217677"/>
    <lineage>
        <taxon>Bacteria</taxon>
        <taxon>Pseudomonadati</taxon>
        <taxon>Pseudomonadota</taxon>
        <taxon>Gammaproteobacteria</taxon>
        <taxon>Moraxellales</taxon>
        <taxon>Moraxellaceae</taxon>
        <taxon>Acinetobacter</taxon>
    </lineage>
</organism>
<accession>A0ABP2U889</accession>
<dbReference type="InterPro" id="IPR012337">
    <property type="entry name" value="RNaseH-like_sf"/>
</dbReference>
<reference evidence="1 2" key="1">
    <citation type="submission" date="2013-02" db="EMBL/GenBank/DDBJ databases">
        <title>The Genome Sequence of Acinetobacter soli NIPH 2899.</title>
        <authorList>
            <consortium name="The Broad Institute Genome Sequencing Platform"/>
            <consortium name="The Broad Institute Genome Sequencing Center for Infectious Disease"/>
            <person name="Cerqueira G."/>
            <person name="Feldgarden M."/>
            <person name="Courvalin P."/>
            <person name="Perichon B."/>
            <person name="Grillot-Courvalin C."/>
            <person name="Clermont D."/>
            <person name="Rocha E."/>
            <person name="Yoon E.-J."/>
            <person name="Nemec A."/>
            <person name="Walker B."/>
            <person name="Young S.K."/>
            <person name="Zeng Q."/>
            <person name="Gargeya S."/>
            <person name="Fitzgerald M."/>
            <person name="Haas B."/>
            <person name="Abouelleil A."/>
            <person name="Alvarado L."/>
            <person name="Arachchi H.M."/>
            <person name="Berlin A.M."/>
            <person name="Chapman S.B."/>
            <person name="Dewar J."/>
            <person name="Goldberg J."/>
            <person name="Griggs A."/>
            <person name="Gujja S."/>
            <person name="Hansen M."/>
            <person name="Howarth C."/>
            <person name="Imamovic A."/>
            <person name="Larimer J."/>
            <person name="McCowan C."/>
            <person name="Murphy C."/>
            <person name="Neiman D."/>
            <person name="Pearson M."/>
            <person name="Priest M."/>
            <person name="Roberts A."/>
            <person name="Saif S."/>
            <person name="Shea T."/>
            <person name="Sisk P."/>
            <person name="Sykes S."/>
            <person name="Wortman J."/>
            <person name="Nusbaum C."/>
            <person name="Birren B."/>
        </authorList>
    </citation>
    <scope>NUCLEOTIDE SEQUENCE [LARGE SCALE GENOMIC DNA]</scope>
    <source>
        <strain evidence="1 2">NIPH 2899</strain>
    </source>
</reference>
<gene>
    <name evidence="1" type="ORF">F950_00226</name>
</gene>
<dbReference type="RefSeq" id="WP_004943344.1">
    <property type="nucleotide sequence ID" value="NZ_KB849643.1"/>
</dbReference>
<keyword evidence="2" id="KW-1185">Reference proteome</keyword>
<evidence type="ECO:0000313" key="1">
    <source>
        <dbReference type="EMBL" id="ENV60981.1"/>
    </source>
</evidence>
<proteinExistence type="predicted"/>
<protein>
    <submittedName>
        <fullName evidence="1">Uncharacterized protein</fullName>
    </submittedName>
</protein>
<dbReference type="SUPFAM" id="SSF53098">
    <property type="entry name" value="Ribonuclease H-like"/>
    <property type="match status" value="1"/>
</dbReference>
<dbReference type="Proteomes" id="UP000018433">
    <property type="component" value="Unassembled WGS sequence"/>
</dbReference>